<evidence type="ECO:0000256" key="1">
    <source>
        <dbReference type="SAM" id="Coils"/>
    </source>
</evidence>
<accession>A0AB39V6R7</accession>
<keyword evidence="2" id="KW-1133">Transmembrane helix</keyword>
<evidence type="ECO:0000256" key="2">
    <source>
        <dbReference type="SAM" id="Phobius"/>
    </source>
</evidence>
<dbReference type="EMBL" id="CP165647">
    <property type="protein sequence ID" value="XDU63032.1"/>
    <property type="molecule type" value="Genomic_DNA"/>
</dbReference>
<feature type="coiled-coil region" evidence="1">
    <location>
        <begin position="35"/>
        <end position="69"/>
    </location>
</feature>
<dbReference type="KEGG" id="lala:AB8B28_04035"/>
<sequence length="221" mass="26306">MKIDSIKKILIEIIKGVILGLLLIGFYSIEAYVYKNQNQNKLETKTKIKNNLENNKKKLEKNANMQNLKNKTYEKINGYEYKRSENENPTFSKRSLGYEKRFSKTASPEELENGLKAEYCNAVKEIEKVDQKIVPGTNIPFKEATYMQVHDAYKEYLQKIAQIRDIIFITRVDIDIDVEKTTQIFENHIKCKYNDTRWNTENSYYTVFDFYNKEVNDYYYE</sequence>
<protein>
    <submittedName>
        <fullName evidence="3">Uncharacterized protein</fullName>
    </submittedName>
</protein>
<dbReference type="RefSeq" id="WP_369716945.1">
    <property type="nucleotide sequence ID" value="NZ_CP165647.1"/>
</dbReference>
<proteinExistence type="predicted"/>
<name>A0AB39V6R7_9FUSO</name>
<evidence type="ECO:0000313" key="3">
    <source>
        <dbReference type="EMBL" id="XDU63032.1"/>
    </source>
</evidence>
<reference evidence="3" key="1">
    <citation type="submission" date="2024-07" db="EMBL/GenBank/DDBJ databases">
        <authorList>
            <person name="Li X.-J."/>
            <person name="Wang X."/>
        </authorList>
    </citation>
    <scope>NUCLEOTIDE SEQUENCE</scope>
    <source>
        <strain evidence="3">HSP-536</strain>
    </source>
</reference>
<gene>
    <name evidence="3" type="ORF">AB8B28_04035</name>
</gene>
<keyword evidence="2" id="KW-0812">Transmembrane</keyword>
<organism evidence="3">
    <name type="scientific">Leptotrichia alba</name>
    <dbReference type="NCBI Taxonomy" id="3239304"/>
    <lineage>
        <taxon>Bacteria</taxon>
        <taxon>Fusobacteriati</taxon>
        <taxon>Fusobacteriota</taxon>
        <taxon>Fusobacteriia</taxon>
        <taxon>Fusobacteriales</taxon>
        <taxon>Leptotrichiaceae</taxon>
        <taxon>Leptotrichia</taxon>
    </lineage>
</organism>
<dbReference type="AlphaFoldDB" id="A0AB39V6R7"/>
<feature type="transmembrane region" description="Helical" evidence="2">
    <location>
        <begin position="9"/>
        <end position="29"/>
    </location>
</feature>
<keyword evidence="2" id="KW-0472">Membrane</keyword>
<keyword evidence="1" id="KW-0175">Coiled coil</keyword>